<evidence type="ECO:0008006" key="4">
    <source>
        <dbReference type="Google" id="ProtNLM"/>
    </source>
</evidence>
<evidence type="ECO:0000313" key="2">
    <source>
        <dbReference type="EMBL" id="CAD6198949.1"/>
    </source>
</evidence>
<dbReference type="GO" id="GO:0030891">
    <property type="term" value="C:VCB complex"/>
    <property type="evidence" value="ECO:0007669"/>
    <property type="project" value="InterPro"/>
</dbReference>
<keyword evidence="3" id="KW-1185">Reference proteome</keyword>
<sequence>MVQELFFEVQRKKSHFFLDAKENSTVFDLKCMIKDILKVSCQNVELFRLCENGQHTQLDSRKTLAECGFNPTNARAQQPATIGMMLKGDDSLEIEKLSTPPPIPDAMRNEQQAE</sequence>
<proteinExistence type="predicted"/>
<evidence type="ECO:0000313" key="3">
    <source>
        <dbReference type="Proteomes" id="UP000835052"/>
    </source>
</evidence>
<dbReference type="OrthoDB" id="7537057at2759"/>
<feature type="region of interest" description="Disordered" evidence="1">
    <location>
        <begin position="91"/>
        <end position="114"/>
    </location>
</feature>
<organism evidence="2 3">
    <name type="scientific">Caenorhabditis auriculariae</name>
    <dbReference type="NCBI Taxonomy" id="2777116"/>
    <lineage>
        <taxon>Eukaryota</taxon>
        <taxon>Metazoa</taxon>
        <taxon>Ecdysozoa</taxon>
        <taxon>Nematoda</taxon>
        <taxon>Chromadorea</taxon>
        <taxon>Rhabditida</taxon>
        <taxon>Rhabditina</taxon>
        <taxon>Rhabditomorpha</taxon>
        <taxon>Rhabditoidea</taxon>
        <taxon>Rhabditidae</taxon>
        <taxon>Peloderinae</taxon>
        <taxon>Caenorhabditis</taxon>
    </lineage>
</organism>
<protein>
    <recommendedName>
        <fullName evidence="4">Ubiquitin-like domain-containing protein</fullName>
    </recommendedName>
</protein>
<evidence type="ECO:0000256" key="1">
    <source>
        <dbReference type="SAM" id="MobiDB-lite"/>
    </source>
</evidence>
<dbReference type="GO" id="GO:0070449">
    <property type="term" value="C:elongin complex"/>
    <property type="evidence" value="ECO:0007669"/>
    <property type="project" value="InterPro"/>
</dbReference>
<accession>A0A8S1HUI0</accession>
<dbReference type="PANTHER" id="PTHR13248">
    <property type="entry name" value="TRANSCRIPTION ELONGATION FACTOR B POLYPEPTIDE 2"/>
    <property type="match status" value="1"/>
</dbReference>
<reference evidence="2" key="1">
    <citation type="submission" date="2020-10" db="EMBL/GenBank/DDBJ databases">
        <authorList>
            <person name="Kikuchi T."/>
        </authorList>
    </citation>
    <scope>NUCLEOTIDE SEQUENCE</scope>
    <source>
        <strain evidence="2">NKZ352</strain>
    </source>
</reference>
<gene>
    <name evidence="2" type="ORF">CAUJ_LOCUS14854</name>
</gene>
<dbReference type="AlphaFoldDB" id="A0A8S1HUI0"/>
<name>A0A8S1HUI0_9PELO</name>
<dbReference type="Proteomes" id="UP000835052">
    <property type="component" value="Unassembled WGS sequence"/>
</dbReference>
<dbReference type="Gene3D" id="3.10.20.90">
    <property type="entry name" value="Phosphatidylinositol 3-kinase Catalytic Subunit, Chain A, domain 1"/>
    <property type="match status" value="1"/>
</dbReference>
<dbReference type="SUPFAM" id="SSF54236">
    <property type="entry name" value="Ubiquitin-like"/>
    <property type="match status" value="1"/>
</dbReference>
<dbReference type="GO" id="GO:0006368">
    <property type="term" value="P:transcription elongation by RNA polymerase II"/>
    <property type="evidence" value="ECO:0007669"/>
    <property type="project" value="InterPro"/>
</dbReference>
<dbReference type="PANTHER" id="PTHR13248:SF4">
    <property type="entry name" value="ELONGIN B"/>
    <property type="match status" value="1"/>
</dbReference>
<comment type="caution">
    <text evidence="2">The sequence shown here is derived from an EMBL/GenBank/DDBJ whole genome shotgun (WGS) entry which is preliminary data.</text>
</comment>
<dbReference type="InterPro" id="IPR029071">
    <property type="entry name" value="Ubiquitin-like_domsf"/>
</dbReference>
<dbReference type="InterPro" id="IPR039049">
    <property type="entry name" value="ELOB"/>
</dbReference>
<dbReference type="EMBL" id="CAJGYM010000145">
    <property type="protein sequence ID" value="CAD6198949.1"/>
    <property type="molecule type" value="Genomic_DNA"/>
</dbReference>